<dbReference type="SUPFAM" id="SSF51316">
    <property type="entry name" value="Mss4-like"/>
    <property type="match status" value="1"/>
</dbReference>
<dbReference type="Pfam" id="PF04828">
    <property type="entry name" value="GFA"/>
    <property type="match status" value="1"/>
</dbReference>
<dbReference type="GO" id="GO:0046872">
    <property type="term" value="F:metal ion binding"/>
    <property type="evidence" value="ECO:0007669"/>
    <property type="project" value="UniProtKB-KW"/>
</dbReference>
<comment type="similarity">
    <text evidence="1">Belongs to the Gfa family.</text>
</comment>
<protein>
    <recommendedName>
        <fullName evidence="5">CENP-V/GFA domain-containing protein</fullName>
    </recommendedName>
</protein>
<accession>A0A6J4TE23</accession>
<evidence type="ECO:0000256" key="2">
    <source>
        <dbReference type="ARBA" id="ARBA00022723"/>
    </source>
</evidence>
<feature type="domain" description="CENP-V/GFA" evidence="5">
    <location>
        <begin position="9"/>
        <end position="118"/>
    </location>
</feature>
<evidence type="ECO:0000259" key="5">
    <source>
        <dbReference type="PROSITE" id="PS51891"/>
    </source>
</evidence>
<organism evidence="6">
    <name type="scientific">uncultured Solirubrobacteraceae bacterium</name>
    <dbReference type="NCBI Taxonomy" id="1162706"/>
    <lineage>
        <taxon>Bacteria</taxon>
        <taxon>Bacillati</taxon>
        <taxon>Actinomycetota</taxon>
        <taxon>Thermoleophilia</taxon>
        <taxon>Solirubrobacterales</taxon>
        <taxon>Solirubrobacteraceae</taxon>
        <taxon>environmental samples</taxon>
    </lineage>
</organism>
<dbReference type="InterPro" id="IPR011057">
    <property type="entry name" value="Mss4-like_sf"/>
</dbReference>
<evidence type="ECO:0000256" key="3">
    <source>
        <dbReference type="ARBA" id="ARBA00022833"/>
    </source>
</evidence>
<dbReference type="GO" id="GO:0016846">
    <property type="term" value="F:carbon-sulfur lyase activity"/>
    <property type="evidence" value="ECO:0007669"/>
    <property type="project" value="InterPro"/>
</dbReference>
<dbReference type="PANTHER" id="PTHR33337">
    <property type="entry name" value="GFA DOMAIN-CONTAINING PROTEIN"/>
    <property type="match status" value="1"/>
</dbReference>
<keyword evidence="2" id="KW-0479">Metal-binding</keyword>
<reference evidence="6" key="1">
    <citation type="submission" date="2020-02" db="EMBL/GenBank/DDBJ databases">
        <authorList>
            <person name="Meier V. D."/>
        </authorList>
    </citation>
    <scope>NUCLEOTIDE SEQUENCE</scope>
    <source>
        <strain evidence="6">AVDCRST_MAG13</strain>
    </source>
</reference>
<sequence>MSSPVSLPLTGGCGCGAVRFELDAPPQIAVYCHCTRCRRRSGTNAGASARVDPATFRLVAGEEHLRAWQAEGGLEKVFCGSCGSGVLARRGDDGAVMVVRMGAFDGDPGVRPSAHQYTNYAAVWQPIPDDGLPRYPERMPS</sequence>
<evidence type="ECO:0000256" key="4">
    <source>
        <dbReference type="ARBA" id="ARBA00023239"/>
    </source>
</evidence>
<keyword evidence="3" id="KW-0862">Zinc</keyword>
<name>A0A6J4TE23_9ACTN</name>
<dbReference type="InterPro" id="IPR006913">
    <property type="entry name" value="CENP-V/GFA"/>
</dbReference>
<dbReference type="Gene3D" id="3.90.1590.10">
    <property type="entry name" value="glutathione-dependent formaldehyde- activating enzyme (gfa)"/>
    <property type="match status" value="1"/>
</dbReference>
<dbReference type="EMBL" id="CADCVO010000529">
    <property type="protein sequence ID" value="CAA9520243.1"/>
    <property type="molecule type" value="Genomic_DNA"/>
</dbReference>
<evidence type="ECO:0000313" key="6">
    <source>
        <dbReference type="EMBL" id="CAA9520243.1"/>
    </source>
</evidence>
<evidence type="ECO:0000256" key="1">
    <source>
        <dbReference type="ARBA" id="ARBA00005495"/>
    </source>
</evidence>
<dbReference type="PROSITE" id="PS51891">
    <property type="entry name" value="CENP_V_GFA"/>
    <property type="match status" value="1"/>
</dbReference>
<gene>
    <name evidence="6" type="ORF">AVDCRST_MAG13-3331</name>
</gene>
<keyword evidence="4" id="KW-0456">Lyase</keyword>
<dbReference type="AlphaFoldDB" id="A0A6J4TE23"/>
<proteinExistence type="inferred from homology"/>
<dbReference type="PANTHER" id="PTHR33337:SF40">
    <property type="entry name" value="CENP-V_GFA DOMAIN-CONTAINING PROTEIN-RELATED"/>
    <property type="match status" value="1"/>
</dbReference>